<dbReference type="PROSITE" id="PS00518">
    <property type="entry name" value="ZF_RING_1"/>
    <property type="match status" value="1"/>
</dbReference>
<reference evidence="13" key="2">
    <citation type="submission" date="2025-08" db="UniProtKB">
        <authorList>
            <consortium name="RefSeq"/>
        </authorList>
    </citation>
    <scope>IDENTIFICATION</scope>
    <source>
        <tissue evidence="13">Blood</tissue>
    </source>
</reference>
<name>A0A2D0RWE8_ICTPU</name>
<feature type="coiled-coil region" evidence="7">
    <location>
        <begin position="284"/>
        <end position="318"/>
    </location>
</feature>
<feature type="compositionally biased region" description="Polar residues" evidence="8">
    <location>
        <begin position="540"/>
        <end position="569"/>
    </location>
</feature>
<reference evidence="12" key="1">
    <citation type="journal article" date="2016" name="Nat. Commun.">
        <title>The channel catfish genome sequence provides insights into the evolution of scale formation in teleosts.</title>
        <authorList>
            <person name="Liu Z."/>
            <person name="Liu S."/>
            <person name="Yao J."/>
            <person name="Bao L."/>
            <person name="Zhang J."/>
            <person name="Li Y."/>
            <person name="Jiang C."/>
            <person name="Sun L."/>
            <person name="Wang R."/>
            <person name="Zhang Y."/>
            <person name="Zhou T."/>
            <person name="Zeng Q."/>
            <person name="Fu Q."/>
            <person name="Gao S."/>
            <person name="Li N."/>
            <person name="Koren S."/>
            <person name="Jiang Y."/>
            <person name="Zimin A."/>
            <person name="Xu P."/>
            <person name="Phillippy A.M."/>
            <person name="Geng X."/>
            <person name="Song L."/>
            <person name="Sun F."/>
            <person name="Li C."/>
            <person name="Wang X."/>
            <person name="Chen A."/>
            <person name="Jin Y."/>
            <person name="Yuan Z."/>
            <person name="Yang Y."/>
            <person name="Tan S."/>
            <person name="Peatman E."/>
            <person name="Lu J."/>
            <person name="Qin Z."/>
            <person name="Dunham R."/>
            <person name="Li Z."/>
            <person name="Sonstegard T."/>
            <person name="Feng J."/>
            <person name="Danzmann R.G."/>
            <person name="Schroeder S."/>
            <person name="Scheffler B."/>
            <person name="Duke M.V."/>
            <person name="Ballard L."/>
            <person name="Kucuktas H."/>
            <person name="Kaltenboeck L."/>
            <person name="Liu H."/>
            <person name="Armbruster J."/>
            <person name="Xie Y."/>
            <person name="Kirby M.L."/>
            <person name="Tian Y."/>
            <person name="Flanagan M.E."/>
            <person name="Mu W."/>
            <person name="Waldbieser G.C."/>
        </authorList>
    </citation>
    <scope>NUCLEOTIDE SEQUENCE [LARGE SCALE GENOMIC DNA]</scope>
    <source>
        <strain evidence="12">SDA103</strain>
    </source>
</reference>
<dbReference type="PANTHER" id="PTHR25465">
    <property type="entry name" value="B-BOX DOMAIN CONTAINING"/>
    <property type="match status" value="1"/>
</dbReference>
<keyword evidence="1" id="KW-0399">Innate immunity</keyword>
<dbReference type="InterPro" id="IPR003877">
    <property type="entry name" value="SPRY_dom"/>
</dbReference>
<dbReference type="SMART" id="SM00449">
    <property type="entry name" value="SPRY"/>
    <property type="match status" value="1"/>
</dbReference>
<dbReference type="Gene3D" id="4.10.830.40">
    <property type="match status" value="1"/>
</dbReference>
<dbReference type="Gene3D" id="3.30.40.10">
    <property type="entry name" value="Zinc/RING finger domain, C3HC4 (zinc finger)"/>
    <property type="match status" value="1"/>
</dbReference>
<evidence type="ECO:0000259" key="11">
    <source>
        <dbReference type="PROSITE" id="PS50188"/>
    </source>
</evidence>
<evidence type="ECO:0000256" key="7">
    <source>
        <dbReference type="SAM" id="Coils"/>
    </source>
</evidence>
<keyword evidence="3 6" id="KW-0863">Zinc-finger</keyword>
<keyword evidence="12" id="KW-1185">Reference proteome</keyword>
<feature type="region of interest" description="Disordered" evidence="8">
    <location>
        <begin position="411"/>
        <end position="641"/>
    </location>
</feature>
<feature type="compositionally biased region" description="Polar residues" evidence="8">
    <location>
        <begin position="482"/>
        <end position="506"/>
    </location>
</feature>
<dbReference type="AlphaFoldDB" id="A0A2D0RWE8"/>
<dbReference type="Gene3D" id="3.30.160.60">
    <property type="entry name" value="Classic Zinc Finger"/>
    <property type="match status" value="1"/>
</dbReference>
<dbReference type="SMART" id="SM00184">
    <property type="entry name" value="RING"/>
    <property type="match status" value="1"/>
</dbReference>
<dbReference type="GeneID" id="108271643"/>
<feature type="coiled-coil region" evidence="7">
    <location>
        <begin position="213"/>
        <end position="253"/>
    </location>
</feature>
<keyword evidence="2" id="KW-0479">Metal-binding</keyword>
<dbReference type="InterPro" id="IPR006574">
    <property type="entry name" value="PRY"/>
</dbReference>
<dbReference type="Proteomes" id="UP000221080">
    <property type="component" value="Chromosome 11"/>
</dbReference>
<evidence type="ECO:0000256" key="3">
    <source>
        <dbReference type="ARBA" id="ARBA00022771"/>
    </source>
</evidence>
<evidence type="ECO:0000313" key="12">
    <source>
        <dbReference type="Proteomes" id="UP000221080"/>
    </source>
</evidence>
<evidence type="ECO:0000256" key="8">
    <source>
        <dbReference type="SAM" id="MobiDB-lite"/>
    </source>
</evidence>
<feature type="domain" description="RING-type" evidence="9">
    <location>
        <begin position="14"/>
        <end position="58"/>
    </location>
</feature>
<evidence type="ECO:0000256" key="4">
    <source>
        <dbReference type="ARBA" id="ARBA00022833"/>
    </source>
</evidence>
<dbReference type="Pfam" id="PF25600">
    <property type="entry name" value="TRIM_CC"/>
    <property type="match status" value="1"/>
</dbReference>
<organism evidence="12 13">
    <name type="scientific">Ictalurus punctatus</name>
    <name type="common">Channel catfish</name>
    <name type="synonym">Silurus punctatus</name>
    <dbReference type="NCBI Taxonomy" id="7998"/>
    <lineage>
        <taxon>Eukaryota</taxon>
        <taxon>Metazoa</taxon>
        <taxon>Chordata</taxon>
        <taxon>Craniata</taxon>
        <taxon>Vertebrata</taxon>
        <taxon>Euteleostomi</taxon>
        <taxon>Actinopterygii</taxon>
        <taxon>Neopterygii</taxon>
        <taxon>Teleostei</taxon>
        <taxon>Ostariophysi</taxon>
        <taxon>Siluriformes</taxon>
        <taxon>Ictaluridae</taxon>
        <taxon>Ictalurus</taxon>
    </lineage>
</organism>
<accession>A0A2D0RWE8</accession>
<dbReference type="Pfam" id="PF13765">
    <property type="entry name" value="PRY"/>
    <property type="match status" value="1"/>
</dbReference>
<dbReference type="Pfam" id="PF15227">
    <property type="entry name" value="zf-C3HC4_4"/>
    <property type="match status" value="1"/>
</dbReference>
<sequence length="886" mass="100006">MSRGHLWTEEQFNCPVCLDLPTEPVTIPCGHSYCMHCITDYWDSERKKSGACSCPECRQNFDPRPQLCRNTMLAEAVEQLRRGNLSSTGRESIRNARRAAASASERGARDRKAAVRQLPASCVPCDRCVEPRAAVKTCLTCMASFCESHLKPHETQAKLKSHELIGPTGDLTQKICPEHKYLQEFYCRTCQIYICWLCTSNQHKEHESVSTQAERAEKQKTLLMVQVENLQKLQEREKEFKDMKKVLETLKCSFDTVSEETDTVLCELQRSVQRLADLIQQVMSSSGQEKISEAQQLVDKLEKEISQLRKKDSDLKELVTCQDNIYFLKTYQCLCSPELSELGDFTVNLDASFDPVQTIVSDLREKVENTCNQELDKINKTVFNTAPFTVTERQSGQKPAILKLFSGIGAKTSSSRTQAGPPPLPSVSVRGPVDRGSNSPRPRASYNREEREQANNRSVRSLTPRETQRREEREQEREIQDSAVSQSRSTNDNVADTWSIRSLRQSTQRREDQEQADNWSLSSVRSRGRPRRDQRETANGEVQSSQRAQETAMTRQQPQRQSDSWSLGSIRSIRGREKRDERETANADVPSSPRTQQTAATRQQPERQSDRWSLSSLLPRNRRKRQESVKQASPIQQEVESLKDQWGNQIEVNPGLFLDSPPADSSIIPAFSLREIDIDSIQAPEPRSRDEFLQYACELTFDPNTAHRRLVLSEDATKATLHTATQSYPDLPERFDSWTQILSLQPLSSGRCYWEVEWRGRGSSVGVASTSMPRKGADARAGLGYNGQSWSLELSDMCCAAMHNNQKQEISVTYCPRVGVFLNQEEESLTFYGVDDVLVHLHTFHGVSSSRPLFAAFGVGSGVGVGLNFANGNFSASTDSVKICSL</sequence>
<dbReference type="KEGG" id="ipu:108271643"/>
<dbReference type="Pfam" id="PF00643">
    <property type="entry name" value="zf-B_box"/>
    <property type="match status" value="1"/>
</dbReference>
<feature type="compositionally biased region" description="Polar residues" evidence="8">
    <location>
        <begin position="629"/>
        <end position="639"/>
    </location>
</feature>
<dbReference type="InterPro" id="IPR017907">
    <property type="entry name" value="Znf_RING_CS"/>
</dbReference>
<evidence type="ECO:0000256" key="5">
    <source>
        <dbReference type="ARBA" id="ARBA00022859"/>
    </source>
</evidence>
<keyword evidence="13" id="KW-0436">Ligase</keyword>
<dbReference type="Pfam" id="PF00622">
    <property type="entry name" value="SPRY"/>
    <property type="match status" value="1"/>
</dbReference>
<dbReference type="InterPro" id="IPR051051">
    <property type="entry name" value="E3_ubiq-ligase_TRIM/RNF"/>
</dbReference>
<dbReference type="InterPro" id="IPR043136">
    <property type="entry name" value="B30.2/SPRY_sf"/>
</dbReference>
<dbReference type="InterPro" id="IPR001870">
    <property type="entry name" value="B30.2/SPRY"/>
</dbReference>
<dbReference type="PANTHER" id="PTHR25465:SF12">
    <property type="entry name" value="E3 UBIQUITIN_ISG15 LIGASE TRIM25 ISOFORM X1"/>
    <property type="match status" value="1"/>
</dbReference>
<evidence type="ECO:0000259" key="10">
    <source>
        <dbReference type="PROSITE" id="PS50119"/>
    </source>
</evidence>
<dbReference type="PROSITE" id="PS50188">
    <property type="entry name" value="B302_SPRY"/>
    <property type="match status" value="1"/>
</dbReference>
<dbReference type="SUPFAM" id="SSF57845">
    <property type="entry name" value="B-box zinc-binding domain"/>
    <property type="match status" value="1"/>
</dbReference>
<dbReference type="InterPro" id="IPR001841">
    <property type="entry name" value="Znf_RING"/>
</dbReference>
<dbReference type="CDD" id="cd19769">
    <property type="entry name" value="Bbox2_TRIM16-like"/>
    <property type="match status" value="1"/>
</dbReference>
<dbReference type="SUPFAM" id="SSF49899">
    <property type="entry name" value="Concanavalin A-like lectins/glucanases"/>
    <property type="match status" value="1"/>
</dbReference>
<protein>
    <submittedName>
        <fullName evidence="13">E3 ubiquitin/ISG15 ligase TRIM25 isoform X1</fullName>
    </submittedName>
</protein>
<dbReference type="InterPro" id="IPR013320">
    <property type="entry name" value="ConA-like_dom_sf"/>
</dbReference>
<dbReference type="PROSITE" id="PS50119">
    <property type="entry name" value="ZF_BBOX"/>
    <property type="match status" value="1"/>
</dbReference>
<feature type="compositionally biased region" description="Low complexity" evidence="8">
    <location>
        <begin position="593"/>
        <end position="603"/>
    </location>
</feature>
<evidence type="ECO:0000256" key="2">
    <source>
        <dbReference type="ARBA" id="ARBA00022723"/>
    </source>
</evidence>
<keyword evidence="4" id="KW-0862">Zinc</keyword>
<dbReference type="SMART" id="SM00589">
    <property type="entry name" value="PRY"/>
    <property type="match status" value="1"/>
</dbReference>
<dbReference type="PRINTS" id="PR01407">
    <property type="entry name" value="BUTYPHLNCDUF"/>
</dbReference>
<feature type="region of interest" description="Disordered" evidence="8">
    <location>
        <begin position="85"/>
        <end position="110"/>
    </location>
</feature>
<dbReference type="Gene3D" id="2.60.120.920">
    <property type="match status" value="1"/>
</dbReference>
<dbReference type="GO" id="GO:0016874">
    <property type="term" value="F:ligase activity"/>
    <property type="evidence" value="ECO:0007669"/>
    <property type="project" value="UniProtKB-KW"/>
</dbReference>
<evidence type="ECO:0000313" key="13">
    <source>
        <dbReference type="RefSeq" id="XP_017334824.1"/>
    </source>
</evidence>
<dbReference type="InterPro" id="IPR013083">
    <property type="entry name" value="Znf_RING/FYVE/PHD"/>
</dbReference>
<dbReference type="SMART" id="SM00336">
    <property type="entry name" value="BBOX"/>
    <property type="match status" value="1"/>
</dbReference>
<dbReference type="InterPro" id="IPR000315">
    <property type="entry name" value="Znf_B-box"/>
</dbReference>
<dbReference type="PROSITE" id="PS50089">
    <property type="entry name" value="ZF_RING_2"/>
    <property type="match status" value="1"/>
</dbReference>
<dbReference type="SUPFAM" id="SSF57850">
    <property type="entry name" value="RING/U-box"/>
    <property type="match status" value="1"/>
</dbReference>
<feature type="domain" description="B box-type" evidence="10">
    <location>
        <begin position="171"/>
        <end position="211"/>
    </location>
</feature>
<evidence type="ECO:0000259" key="9">
    <source>
        <dbReference type="PROSITE" id="PS50089"/>
    </source>
</evidence>
<proteinExistence type="predicted"/>
<evidence type="ECO:0000256" key="6">
    <source>
        <dbReference type="PROSITE-ProRule" id="PRU00024"/>
    </source>
</evidence>
<dbReference type="GO" id="GO:0045087">
    <property type="term" value="P:innate immune response"/>
    <property type="evidence" value="ECO:0007669"/>
    <property type="project" value="UniProtKB-KW"/>
</dbReference>
<feature type="compositionally biased region" description="Basic and acidic residues" evidence="8">
    <location>
        <begin position="466"/>
        <end position="480"/>
    </location>
</feature>
<dbReference type="InterPro" id="IPR058030">
    <property type="entry name" value="TRIM8/14/16/25/29/45/65_CC"/>
</dbReference>
<dbReference type="RefSeq" id="XP_017334824.1">
    <property type="nucleotide sequence ID" value="XM_017479335.3"/>
</dbReference>
<gene>
    <name evidence="13" type="primary">trim25l</name>
</gene>
<dbReference type="InterPro" id="IPR003879">
    <property type="entry name" value="Butyrophylin_SPRY"/>
</dbReference>
<evidence type="ECO:0000256" key="1">
    <source>
        <dbReference type="ARBA" id="ARBA00022588"/>
    </source>
</evidence>
<feature type="compositionally biased region" description="Polar residues" evidence="8">
    <location>
        <begin position="516"/>
        <end position="525"/>
    </location>
</feature>
<keyword evidence="5" id="KW-0391">Immunity</keyword>
<feature type="compositionally biased region" description="Basic and acidic residues" evidence="8">
    <location>
        <begin position="574"/>
        <end position="585"/>
    </location>
</feature>
<dbReference type="CDD" id="cd19802">
    <property type="entry name" value="Bbox1_TRIM8-like"/>
    <property type="match status" value="1"/>
</dbReference>
<keyword evidence="7" id="KW-0175">Coiled coil</keyword>
<feature type="domain" description="B30.2/SPRY" evidence="11">
    <location>
        <begin position="679"/>
        <end position="874"/>
    </location>
</feature>
<dbReference type="CTD" id="448857"/>
<dbReference type="OrthoDB" id="6270329at2759"/>
<dbReference type="GO" id="GO:0005737">
    <property type="term" value="C:cytoplasm"/>
    <property type="evidence" value="ECO:0007669"/>
    <property type="project" value="UniProtKB-ARBA"/>
</dbReference>
<dbReference type="GO" id="GO:0008270">
    <property type="term" value="F:zinc ion binding"/>
    <property type="evidence" value="ECO:0007669"/>
    <property type="project" value="UniProtKB-KW"/>
</dbReference>